<name>A0A516V4V6_9GAMM</name>
<evidence type="ECO:0000256" key="1">
    <source>
        <dbReference type="SAM" id="Phobius"/>
    </source>
</evidence>
<proteinExistence type="predicted"/>
<dbReference type="OrthoDB" id="6043629at2"/>
<feature type="transmembrane region" description="Helical" evidence="1">
    <location>
        <begin position="20"/>
        <end position="38"/>
    </location>
</feature>
<keyword evidence="3" id="KW-1185">Reference proteome</keyword>
<feature type="transmembrane region" description="Helical" evidence="1">
    <location>
        <begin position="58"/>
        <end position="75"/>
    </location>
</feature>
<dbReference type="AlphaFoldDB" id="A0A516V4V6"/>
<keyword evidence="1" id="KW-1133">Transmembrane helix</keyword>
<dbReference type="Proteomes" id="UP000315891">
    <property type="component" value="Chromosome"/>
</dbReference>
<organism evidence="2 3">
    <name type="scientific">Pseudoluteimonas lycopersici</name>
    <dbReference type="NCBI Taxonomy" id="1324796"/>
    <lineage>
        <taxon>Bacteria</taxon>
        <taxon>Pseudomonadati</taxon>
        <taxon>Pseudomonadota</taxon>
        <taxon>Gammaproteobacteria</taxon>
        <taxon>Lysobacterales</taxon>
        <taxon>Lysobacteraceae</taxon>
        <taxon>Pseudoluteimonas</taxon>
    </lineage>
</organism>
<dbReference type="RefSeq" id="WP_143879064.1">
    <property type="nucleotide sequence ID" value="NZ_BAABLZ010000001.1"/>
</dbReference>
<protein>
    <submittedName>
        <fullName evidence="2">Uncharacterized protein</fullName>
    </submittedName>
</protein>
<gene>
    <name evidence="2" type="ORF">FNZ56_06530</name>
</gene>
<reference evidence="2 3" key="1">
    <citation type="submission" date="2019-07" db="EMBL/GenBank/DDBJ databases">
        <title>Lysobacter weifangensis sp. nov., isolated from bensulfuron-methyl contaminated farmland soil.</title>
        <authorList>
            <person name="Zhao H."/>
        </authorList>
    </citation>
    <scope>NUCLEOTIDE SEQUENCE [LARGE SCALE GENOMIC DNA]</scope>
    <source>
        <strain evidence="2 3">CC-Bw-6</strain>
    </source>
</reference>
<keyword evidence="1" id="KW-0812">Transmembrane</keyword>
<accession>A0A516V4V6</accession>
<sequence>MGILFGALRFIDFFFYGRHLYDLIAGSGFLIVAIGAYLNGFQTLEALSTSGKKSSINGYAFALIGFVLVVVSMIIKYSQ</sequence>
<evidence type="ECO:0000313" key="3">
    <source>
        <dbReference type="Proteomes" id="UP000315891"/>
    </source>
</evidence>
<keyword evidence="1" id="KW-0472">Membrane</keyword>
<dbReference type="EMBL" id="CP041742">
    <property type="protein sequence ID" value="QDQ73552.1"/>
    <property type="molecule type" value="Genomic_DNA"/>
</dbReference>
<evidence type="ECO:0000313" key="2">
    <source>
        <dbReference type="EMBL" id="QDQ73552.1"/>
    </source>
</evidence>